<organism evidence="10 11">
    <name type="scientific">Petrotoga miotherma DSM 10691</name>
    <dbReference type="NCBI Taxonomy" id="1434326"/>
    <lineage>
        <taxon>Bacteria</taxon>
        <taxon>Thermotogati</taxon>
        <taxon>Thermotogota</taxon>
        <taxon>Thermotogae</taxon>
        <taxon>Petrotogales</taxon>
        <taxon>Petrotogaceae</taxon>
        <taxon>Petrotoga</taxon>
    </lineage>
</organism>
<dbReference type="AlphaFoldDB" id="A0A2K1PBD6"/>
<dbReference type="GO" id="GO:0003887">
    <property type="term" value="F:DNA-directed DNA polymerase activity"/>
    <property type="evidence" value="ECO:0007669"/>
    <property type="project" value="UniProtKB-KW"/>
</dbReference>
<keyword evidence="2" id="KW-0808">Transferase</keyword>
<keyword evidence="5" id="KW-0239">DNA-directed DNA polymerase</keyword>
<dbReference type="InterPro" id="IPR040982">
    <property type="entry name" value="DNA_pol3_finger"/>
</dbReference>
<dbReference type="Proteomes" id="UP000236199">
    <property type="component" value="Unassembled WGS sequence"/>
</dbReference>
<dbReference type="EC" id="2.7.7.7" evidence="1"/>
<dbReference type="OrthoDB" id="9803237at2"/>
<evidence type="ECO:0000313" key="11">
    <source>
        <dbReference type="Proteomes" id="UP000236199"/>
    </source>
</evidence>
<dbReference type="PANTHER" id="PTHR32294">
    <property type="entry name" value="DNA POLYMERASE III SUBUNIT ALPHA"/>
    <property type="match status" value="1"/>
</dbReference>
<accession>A0A2K1PBD6</accession>
<dbReference type="EMBL" id="AZRM01000026">
    <property type="protein sequence ID" value="PNS00058.1"/>
    <property type="molecule type" value="Genomic_DNA"/>
</dbReference>
<protein>
    <recommendedName>
        <fullName evidence="1">DNA-directed DNA polymerase</fullName>
        <ecNumber evidence="1">2.7.7.7</ecNumber>
    </recommendedName>
</protein>
<dbReference type="InterPro" id="IPR004805">
    <property type="entry name" value="DnaE2/DnaE/PolC"/>
</dbReference>
<proteinExistence type="predicted"/>
<comment type="caution">
    <text evidence="10">The sequence shown here is derived from an EMBL/GenBank/DDBJ whole genome shotgun (WGS) entry which is preliminary data.</text>
</comment>
<name>A0A2K1PBD6_9BACT</name>
<evidence type="ECO:0000313" key="10">
    <source>
        <dbReference type="EMBL" id="PNS00058.1"/>
    </source>
</evidence>
<dbReference type="GO" id="GO:0008408">
    <property type="term" value="F:3'-5' exonuclease activity"/>
    <property type="evidence" value="ECO:0007669"/>
    <property type="project" value="InterPro"/>
</dbReference>
<keyword evidence="11" id="KW-1185">Reference proteome</keyword>
<evidence type="ECO:0000259" key="8">
    <source>
        <dbReference type="Pfam" id="PF14579"/>
    </source>
</evidence>
<evidence type="ECO:0000256" key="6">
    <source>
        <dbReference type="ARBA" id="ARBA00049244"/>
    </source>
</evidence>
<gene>
    <name evidence="10" type="ORF">X928_05430</name>
</gene>
<evidence type="ECO:0000256" key="2">
    <source>
        <dbReference type="ARBA" id="ARBA00022679"/>
    </source>
</evidence>
<feature type="domain" description="DNA polymerase III alpha subunit finger" evidence="9">
    <location>
        <begin position="413"/>
        <end position="549"/>
    </location>
</feature>
<evidence type="ECO:0000256" key="1">
    <source>
        <dbReference type="ARBA" id="ARBA00012417"/>
    </source>
</evidence>
<sequence length="810" mass="93881">MKILGPVVTSKSIGKSYLQLRDLFPIAKRYGFNCIVLSEPHPRSWVSFIAHAQKYRIKPIILYETVDGKYLLQTNNDIRSAIMHYNGLGNNLRLKKIEMDLPYVKYPTGVLKDIFKDEESLCIKDGLKYQNELSIFSNIATYYNIRNYRFDEYKVTDYNLTDIVSQKDLTFEEKRRLSYELEIIKKLGVKNYILTVKKVVDTAKKNGISVGPGRGSAVGSFLVYKLGITKVNPIEYDLLFERFLNEYRHELPDIDLDIDAEKRVDLIKALQKEVGEYKISQIRTYSTMKIKSALKKTEELLGYNLEAKINAPIRSKENIDKFKSLSKKDKTFFYVAYYLEGIEVAESVHAAGLIISQNDLRTFSPIEEKETPRRGFKEVPIIEWEMSDLKYLGVEKFDILALDTLTFLKKLQIEEKYRELSDSKTFHYLSKGLTKGIFQLDSKLGQKLTQRIKPKDFEELILLLAINRPGPLESGMIDQYVNEDSPEYLKKIFPETKGVLIYQEQIMKIAQILGGFSPQESDLLRKAVSKKEKDKITTFKTKFITNASKKIGEKEATLLFSQIENFAQYAFNKSHAVAYAHITYWLSEKKFKDPSHFFLEYVKIKGIDIDIINEASLLGVKIKLPDIRYPFGLASKTDLIMPLYIIKGIGKNISQIFEEAKLSSLEDFFNFIINKNINRNIVELIIKSGALDYFNNNRKNLLRETTQRMKGKVQQLEDIKSTLFGEREQKSTKKVETTLQDYAQYEIESIGFPLSLMSQKGLSNTLIDKYLNRQKVYLDGYVYRDFIVDNSAMIYSRVYNKNLKRLIKHI</sequence>
<dbReference type="Pfam" id="PF17657">
    <property type="entry name" value="DNA_pol3_finger"/>
    <property type="match status" value="1"/>
</dbReference>
<dbReference type="PANTHER" id="PTHR32294:SF0">
    <property type="entry name" value="DNA POLYMERASE III SUBUNIT ALPHA"/>
    <property type="match status" value="1"/>
</dbReference>
<keyword evidence="4" id="KW-0235">DNA replication</keyword>
<comment type="catalytic activity">
    <reaction evidence="6">
        <text>DNA(n) + a 2'-deoxyribonucleoside 5'-triphosphate = DNA(n+1) + diphosphate</text>
        <dbReference type="Rhea" id="RHEA:22508"/>
        <dbReference type="Rhea" id="RHEA-COMP:17339"/>
        <dbReference type="Rhea" id="RHEA-COMP:17340"/>
        <dbReference type="ChEBI" id="CHEBI:33019"/>
        <dbReference type="ChEBI" id="CHEBI:61560"/>
        <dbReference type="ChEBI" id="CHEBI:173112"/>
        <dbReference type="EC" id="2.7.7.7"/>
    </reaction>
</comment>
<reference evidence="10 11" key="1">
    <citation type="submission" date="2013-12" db="EMBL/GenBank/DDBJ databases">
        <title>Comparative genomics of Petrotoga isolates.</title>
        <authorList>
            <person name="Nesbo C.L."/>
            <person name="Charchuk R."/>
            <person name="Chow K."/>
        </authorList>
    </citation>
    <scope>NUCLEOTIDE SEQUENCE [LARGE SCALE GENOMIC DNA]</scope>
    <source>
        <strain evidence="10 11">DSM 10691</strain>
    </source>
</reference>
<dbReference type="Pfam" id="PF07733">
    <property type="entry name" value="DNA_pol3_alpha"/>
    <property type="match status" value="1"/>
</dbReference>
<keyword evidence="3" id="KW-0548">Nucleotidyltransferase</keyword>
<dbReference type="Pfam" id="PF14579">
    <property type="entry name" value="HHH_6"/>
    <property type="match status" value="1"/>
</dbReference>
<dbReference type="GO" id="GO:0006260">
    <property type="term" value="P:DNA replication"/>
    <property type="evidence" value="ECO:0007669"/>
    <property type="project" value="UniProtKB-KW"/>
</dbReference>
<dbReference type="InterPro" id="IPR029460">
    <property type="entry name" value="DNAPol_HHH"/>
</dbReference>
<feature type="domain" description="Bacterial DNA polymerase III alpha subunit NTPase" evidence="7">
    <location>
        <begin position="166"/>
        <end position="401"/>
    </location>
</feature>
<dbReference type="RefSeq" id="WP_103078809.1">
    <property type="nucleotide sequence ID" value="NZ_AZRM01000026.1"/>
</dbReference>
<evidence type="ECO:0000256" key="4">
    <source>
        <dbReference type="ARBA" id="ARBA00022705"/>
    </source>
</evidence>
<evidence type="ECO:0000259" key="7">
    <source>
        <dbReference type="Pfam" id="PF07733"/>
    </source>
</evidence>
<evidence type="ECO:0000256" key="3">
    <source>
        <dbReference type="ARBA" id="ARBA00022695"/>
    </source>
</evidence>
<evidence type="ECO:0000259" key="9">
    <source>
        <dbReference type="Pfam" id="PF17657"/>
    </source>
</evidence>
<dbReference type="InterPro" id="IPR011708">
    <property type="entry name" value="DNA_pol3_alpha_NTPase_dom"/>
</dbReference>
<feature type="domain" description="DNA polymerase helix-hairpin-helix motif" evidence="8">
    <location>
        <begin position="619"/>
        <end position="701"/>
    </location>
</feature>
<evidence type="ECO:0000256" key="5">
    <source>
        <dbReference type="ARBA" id="ARBA00022932"/>
    </source>
</evidence>